<dbReference type="OrthoDB" id="1150854at2"/>
<dbReference type="Pfam" id="PF14135">
    <property type="entry name" value="DUF4302"/>
    <property type="match status" value="1"/>
</dbReference>
<evidence type="ECO:0008006" key="4">
    <source>
        <dbReference type="Google" id="ProtNLM"/>
    </source>
</evidence>
<comment type="caution">
    <text evidence="2">The sequence shown here is derived from an EMBL/GenBank/DDBJ whole genome shotgun (WGS) entry which is preliminary data.</text>
</comment>
<name>W7XYK4_9BACT</name>
<evidence type="ECO:0000256" key="1">
    <source>
        <dbReference type="SAM" id="SignalP"/>
    </source>
</evidence>
<sequence>MKKYIYTILVSCLLSITLFSCDDDAEMLFEETASQRKTAAIGEFEETFKNAEYGWAFKYIPNEDLSYGGYTYVLDFNDKDSVSVYFELASDVSTPVSSLYDIISNGGPVLTFNTYNPFMHYYATPSSSEYNAKGGDYEFLLMSESNDTITLQGTKTGNLMRMVKLTQPAHSYLSTIQENANFIGRGSYVGSIGDTEVGISESNRNFTFSYTEGDEEIVLTVPYLITTEGLSFLAQTEILGQIYQDFTLDKENNKLLAVDGEMEIQIVVPPIDLNQNTWTLDVSVEANASEATWNAWVSAYTANLNTYGETLSQQMTMGRVLATSNYFGIMFTSTPYITIYSLDFNGVPGQSNQLDIQKVGASFNWSWYTHLSPMLDLITDNSPYEVEQDDEDNPTEVKLTSASNPDVWFILKK</sequence>
<dbReference type="RefSeq" id="WP_027472260.1">
    <property type="nucleotide sequence ID" value="NZ_BAMD01000029.1"/>
</dbReference>
<feature type="signal peptide" evidence="1">
    <location>
        <begin position="1"/>
        <end position="22"/>
    </location>
</feature>
<keyword evidence="1" id="KW-0732">Signal</keyword>
<reference evidence="2 3" key="1">
    <citation type="journal article" date="2014" name="Genome Announc.">
        <title>Draft Genome Sequence of Cytophaga fermentans JCM 21142T, a Facultative Anaerobe Isolated from Marine Mud.</title>
        <authorList>
            <person name="Starns D."/>
            <person name="Oshima K."/>
            <person name="Suda W."/>
            <person name="Iino T."/>
            <person name="Yuki M."/>
            <person name="Inoue J."/>
            <person name="Kitamura K."/>
            <person name="Iida T."/>
            <person name="Darby A."/>
            <person name="Hattori M."/>
            <person name="Ohkuma M."/>
        </authorList>
    </citation>
    <scope>NUCLEOTIDE SEQUENCE [LARGE SCALE GENOMIC DNA]</scope>
    <source>
        <strain evidence="2 3">JCM 21142</strain>
    </source>
</reference>
<dbReference type="InterPro" id="IPR025396">
    <property type="entry name" value="DUF4302"/>
</dbReference>
<dbReference type="Proteomes" id="UP000019402">
    <property type="component" value="Unassembled WGS sequence"/>
</dbReference>
<gene>
    <name evidence="2" type="ORF">JCM21142_62384</name>
</gene>
<protein>
    <recommendedName>
        <fullName evidence="4">DUF4302 domain-containing protein</fullName>
    </recommendedName>
</protein>
<dbReference type="eggNOG" id="ENOG502Z7SV">
    <property type="taxonomic scope" value="Bacteria"/>
</dbReference>
<feature type="chain" id="PRO_5004903859" description="DUF4302 domain-containing protein" evidence="1">
    <location>
        <begin position="23"/>
        <end position="413"/>
    </location>
</feature>
<evidence type="ECO:0000313" key="2">
    <source>
        <dbReference type="EMBL" id="GAF03705.1"/>
    </source>
</evidence>
<keyword evidence="3" id="KW-1185">Reference proteome</keyword>
<dbReference type="EMBL" id="BAMD01000029">
    <property type="protein sequence ID" value="GAF03705.1"/>
    <property type="molecule type" value="Genomic_DNA"/>
</dbReference>
<dbReference type="AlphaFoldDB" id="W7XYK4"/>
<dbReference type="STRING" id="869213.GCA_000517085_02723"/>
<evidence type="ECO:0000313" key="3">
    <source>
        <dbReference type="Proteomes" id="UP000019402"/>
    </source>
</evidence>
<accession>W7XYK4</accession>
<organism evidence="2 3">
    <name type="scientific">Saccharicrinis fermentans DSM 9555 = JCM 21142</name>
    <dbReference type="NCBI Taxonomy" id="869213"/>
    <lineage>
        <taxon>Bacteria</taxon>
        <taxon>Pseudomonadati</taxon>
        <taxon>Bacteroidota</taxon>
        <taxon>Bacteroidia</taxon>
        <taxon>Marinilabiliales</taxon>
        <taxon>Marinilabiliaceae</taxon>
        <taxon>Saccharicrinis</taxon>
    </lineage>
</organism>
<dbReference type="PROSITE" id="PS51257">
    <property type="entry name" value="PROKAR_LIPOPROTEIN"/>
    <property type="match status" value="1"/>
</dbReference>
<proteinExistence type="predicted"/>